<gene>
    <name evidence="4" type="ORF">SAMN04489759_105167</name>
</gene>
<dbReference type="PROSITE" id="PS50111">
    <property type="entry name" value="CHEMOTAXIS_TRANSDUC_2"/>
    <property type="match status" value="1"/>
</dbReference>
<feature type="domain" description="Methyl-accepting transducer" evidence="3">
    <location>
        <begin position="19"/>
        <end position="255"/>
    </location>
</feature>
<evidence type="ECO:0000313" key="4">
    <source>
        <dbReference type="EMBL" id="SDG21235.1"/>
    </source>
</evidence>
<proteinExistence type="predicted"/>
<dbReference type="SMART" id="SM00283">
    <property type="entry name" value="MA"/>
    <property type="match status" value="1"/>
</dbReference>
<protein>
    <submittedName>
        <fullName evidence="4">Methyl-accepting chemotaxis protein</fullName>
    </submittedName>
</protein>
<dbReference type="OrthoDB" id="2489132at2"/>
<reference evidence="5" key="1">
    <citation type="submission" date="2016-10" db="EMBL/GenBank/DDBJ databases">
        <authorList>
            <person name="Varghese N."/>
            <person name="Submissions S."/>
        </authorList>
    </citation>
    <scope>NUCLEOTIDE SEQUENCE [LARGE SCALE GENOMIC DNA]</scope>
    <source>
        <strain evidence="5">DSM 16477</strain>
    </source>
</reference>
<dbReference type="SUPFAM" id="SSF58104">
    <property type="entry name" value="Methyl-accepting chemotaxis protein (MCP) signaling domain"/>
    <property type="match status" value="1"/>
</dbReference>
<dbReference type="Pfam" id="PF00015">
    <property type="entry name" value="MCPsignal"/>
    <property type="match status" value="1"/>
</dbReference>
<evidence type="ECO:0000256" key="1">
    <source>
        <dbReference type="ARBA" id="ARBA00023224"/>
    </source>
</evidence>
<accession>A0A1G7SDT0</accession>
<dbReference type="EMBL" id="FNBP01000005">
    <property type="protein sequence ID" value="SDG21235.1"/>
    <property type="molecule type" value="Genomic_DNA"/>
</dbReference>
<dbReference type="Gene3D" id="1.10.287.950">
    <property type="entry name" value="Methyl-accepting chemotaxis protein"/>
    <property type="match status" value="1"/>
</dbReference>
<dbReference type="GO" id="GO:0007165">
    <property type="term" value="P:signal transduction"/>
    <property type="evidence" value="ECO:0007669"/>
    <property type="project" value="UniProtKB-KW"/>
</dbReference>
<name>A0A1G7SDT0_9RHOB</name>
<dbReference type="InterPro" id="IPR004089">
    <property type="entry name" value="MCPsignal_dom"/>
</dbReference>
<organism evidence="4 5">
    <name type="scientific">Sulfitobacter delicatus</name>
    <dbReference type="NCBI Taxonomy" id="218672"/>
    <lineage>
        <taxon>Bacteria</taxon>
        <taxon>Pseudomonadati</taxon>
        <taxon>Pseudomonadota</taxon>
        <taxon>Alphaproteobacteria</taxon>
        <taxon>Rhodobacterales</taxon>
        <taxon>Roseobacteraceae</taxon>
        <taxon>Sulfitobacter</taxon>
    </lineage>
</organism>
<dbReference type="Proteomes" id="UP000199399">
    <property type="component" value="Unassembled WGS sequence"/>
</dbReference>
<sequence>MTLHSPLRPSPDLDRLADSAAALGYEIVDIVGFLDLVELHARNQRGLLSTLGQSAGDVIAANGDVRQRVEALGATSEQALREVQSSVGMVRTAGGKTRDVAVWVKALADRTDAVGETLKAVKANNSQIAQIATQVNTLAINAKIEAARAGEAGRGFAVVADAINDLSQKTRTAAKQISENIESLTGWIDDLGQEAETVADDAGQVLDTSAETDTALGRMESTIQSEHEQTLRIASSAERAQSALVQLQPAVQDIDATVRETSDGIETAHARMLKLIDASEHIVQSVASLGGTSVDAPFIAYVQKTAQAISDAFDAAMARGELSDTQLFDRQYQEIRGSAPAQFTTRALGFLDQLLPQFQEPALDFDSKVVFCAAVDVNGYLPTHNRVFSQPQGSDVVWNTAHCRNRRIFDDRVGLKAGRNTEPFLLQVYRRDMGGGEFRVMKDLSAPICAGGRHWGALRLAYSR</sequence>
<dbReference type="AlphaFoldDB" id="A0A1G7SDT0"/>
<evidence type="ECO:0000313" key="5">
    <source>
        <dbReference type="Proteomes" id="UP000199399"/>
    </source>
</evidence>
<evidence type="ECO:0000259" key="3">
    <source>
        <dbReference type="PROSITE" id="PS50111"/>
    </source>
</evidence>
<keyword evidence="1 2" id="KW-0807">Transducer</keyword>
<dbReference type="STRING" id="218672.SAMN04489759_105167"/>
<evidence type="ECO:0000256" key="2">
    <source>
        <dbReference type="PROSITE-ProRule" id="PRU00284"/>
    </source>
</evidence>
<dbReference type="RefSeq" id="WP_093742250.1">
    <property type="nucleotide sequence ID" value="NZ_FNBP01000005.1"/>
</dbReference>
<keyword evidence="5" id="KW-1185">Reference proteome</keyword>
<dbReference type="PANTHER" id="PTHR32089">
    <property type="entry name" value="METHYL-ACCEPTING CHEMOTAXIS PROTEIN MCPB"/>
    <property type="match status" value="1"/>
</dbReference>
<dbReference type="GO" id="GO:0016020">
    <property type="term" value="C:membrane"/>
    <property type="evidence" value="ECO:0007669"/>
    <property type="project" value="InterPro"/>
</dbReference>
<dbReference type="PANTHER" id="PTHR32089:SF112">
    <property type="entry name" value="LYSOZYME-LIKE PROTEIN-RELATED"/>
    <property type="match status" value="1"/>
</dbReference>